<keyword evidence="4" id="KW-1185">Reference proteome</keyword>
<keyword evidence="2" id="KW-1133">Transmembrane helix</keyword>
<protein>
    <submittedName>
        <fullName evidence="3">Uncharacterized protein</fullName>
    </submittedName>
</protein>
<name>A0ABN9Y7N7_9DINO</name>
<evidence type="ECO:0000313" key="4">
    <source>
        <dbReference type="Proteomes" id="UP001189429"/>
    </source>
</evidence>
<dbReference type="Proteomes" id="UP001189429">
    <property type="component" value="Unassembled WGS sequence"/>
</dbReference>
<keyword evidence="2" id="KW-0472">Membrane</keyword>
<evidence type="ECO:0000256" key="2">
    <source>
        <dbReference type="SAM" id="Phobius"/>
    </source>
</evidence>
<feature type="region of interest" description="Disordered" evidence="1">
    <location>
        <begin position="251"/>
        <end position="276"/>
    </location>
</feature>
<accession>A0ABN9Y7N7</accession>
<gene>
    <name evidence="3" type="ORF">PCOR1329_LOCUS81902</name>
</gene>
<evidence type="ECO:0000256" key="1">
    <source>
        <dbReference type="SAM" id="MobiDB-lite"/>
    </source>
</evidence>
<evidence type="ECO:0000313" key="3">
    <source>
        <dbReference type="EMBL" id="CAK0906647.1"/>
    </source>
</evidence>
<sequence length="276" mass="30123">MAAKAAVPFHRGARQRSGQSFGLALKLLAAMVLCLILAASPAWNGGSAMLFKGGAKSPGLQGGANQQDPKLAELSVEELESLAKMAEKMGWTEAAGKARAQLAARRAPSAPKPGPEEHLKRIQRERVKHGNRMEKELQRIATLEMQLAAQRDLVRSMACELDQLDKSYEETAKLVASSAKPDTVEHTVPTIHLEDLLAGRIEGFNIELGSVFNVGDEDISAEEMDEIKKRRDTLVSQFHTMAKELFPQAANNAKEAKEAHAAQTARLEQKRRRTAA</sequence>
<proteinExistence type="predicted"/>
<keyword evidence="2" id="KW-0812">Transmembrane</keyword>
<comment type="caution">
    <text evidence="3">The sequence shown here is derived from an EMBL/GenBank/DDBJ whole genome shotgun (WGS) entry which is preliminary data.</text>
</comment>
<reference evidence="3" key="1">
    <citation type="submission" date="2023-10" db="EMBL/GenBank/DDBJ databases">
        <authorList>
            <person name="Chen Y."/>
            <person name="Shah S."/>
            <person name="Dougan E. K."/>
            <person name="Thang M."/>
            <person name="Chan C."/>
        </authorList>
    </citation>
    <scope>NUCLEOTIDE SEQUENCE [LARGE SCALE GENOMIC DNA]</scope>
</reference>
<organism evidence="3 4">
    <name type="scientific">Prorocentrum cordatum</name>
    <dbReference type="NCBI Taxonomy" id="2364126"/>
    <lineage>
        <taxon>Eukaryota</taxon>
        <taxon>Sar</taxon>
        <taxon>Alveolata</taxon>
        <taxon>Dinophyceae</taxon>
        <taxon>Prorocentrales</taxon>
        <taxon>Prorocentraceae</taxon>
        <taxon>Prorocentrum</taxon>
    </lineage>
</organism>
<dbReference type="EMBL" id="CAUYUJ010021726">
    <property type="protein sequence ID" value="CAK0906647.1"/>
    <property type="molecule type" value="Genomic_DNA"/>
</dbReference>
<feature type="transmembrane region" description="Helical" evidence="2">
    <location>
        <begin position="21"/>
        <end position="43"/>
    </location>
</feature>
<feature type="non-terminal residue" evidence="3">
    <location>
        <position position="276"/>
    </location>
</feature>